<evidence type="ECO:0000313" key="2">
    <source>
        <dbReference type="Proteomes" id="UP000241032"/>
    </source>
</evidence>
<dbReference type="Proteomes" id="UP000241032">
    <property type="component" value="Genome"/>
</dbReference>
<gene>
    <name evidence="1" type="primary">48</name>
    <name evidence="1" type="ORF">PBI_NESBITT_48</name>
</gene>
<accession>A0A2P1JT28</accession>
<protein>
    <recommendedName>
        <fullName evidence="3">Lipoprotein</fullName>
    </recommendedName>
</protein>
<sequence>MRTPITTTNYFRQGAAASAVMLAAMATLAGCDDGPECLDYDTQVVSTTSIVNGRVVPGMTTVTVCTKYAEPSTTPSE</sequence>
<name>A0A2P1JT28_9CAUD</name>
<evidence type="ECO:0000313" key="1">
    <source>
        <dbReference type="EMBL" id="AVO22305.1"/>
    </source>
</evidence>
<evidence type="ECO:0008006" key="3">
    <source>
        <dbReference type="Google" id="ProtNLM"/>
    </source>
</evidence>
<dbReference type="PROSITE" id="PS51257">
    <property type="entry name" value="PROKAR_LIPOPROTEIN"/>
    <property type="match status" value="1"/>
</dbReference>
<reference evidence="2" key="1">
    <citation type="submission" date="2018-02" db="EMBL/GenBank/DDBJ databases">
        <authorList>
            <person name="Cohen D.B."/>
            <person name="Kent A.D."/>
        </authorList>
    </citation>
    <scope>NUCLEOTIDE SEQUENCE [LARGE SCALE GENOMIC DNA]</scope>
</reference>
<dbReference type="EMBL" id="MH001457">
    <property type="protein sequence ID" value="AVO22305.1"/>
    <property type="molecule type" value="Genomic_DNA"/>
</dbReference>
<organism evidence="1 2">
    <name type="scientific">Streptomyces phage Nesbitt</name>
    <dbReference type="NCBI Taxonomy" id="2108133"/>
    <lineage>
        <taxon>Viruses</taxon>
        <taxon>Duplodnaviria</taxon>
        <taxon>Heunggongvirae</taxon>
        <taxon>Uroviricota</taxon>
        <taxon>Caudoviricetes</taxon>
        <taxon>Abbeymikolonvirus</taxon>
        <taxon>Abbeymikolonvirus abbeymikolon</taxon>
    </lineage>
</organism>
<proteinExistence type="predicted"/>